<dbReference type="EC" id="4.3.3.6" evidence="3"/>
<dbReference type="Proteomes" id="UP000885863">
    <property type="component" value="Unassembled WGS sequence"/>
</dbReference>
<dbReference type="InterPro" id="IPR001852">
    <property type="entry name" value="PdxS/SNZ"/>
</dbReference>
<dbReference type="GO" id="GO:0042823">
    <property type="term" value="P:pyridoxal phosphate biosynthetic process"/>
    <property type="evidence" value="ECO:0007669"/>
    <property type="project" value="InterPro"/>
</dbReference>
<evidence type="ECO:0000256" key="8">
    <source>
        <dbReference type="PROSITE-ProRule" id="PRU00481"/>
    </source>
</evidence>
<dbReference type="PROSITE" id="PS51129">
    <property type="entry name" value="PDXS_SNZ_2"/>
    <property type="match status" value="1"/>
</dbReference>
<evidence type="ECO:0000256" key="7">
    <source>
        <dbReference type="ARBA" id="ARBA00047992"/>
    </source>
</evidence>
<dbReference type="InterPro" id="IPR013785">
    <property type="entry name" value="Aldolase_TIM"/>
</dbReference>
<evidence type="ECO:0000256" key="2">
    <source>
        <dbReference type="ARBA" id="ARBA00007281"/>
    </source>
</evidence>
<evidence type="ECO:0000256" key="4">
    <source>
        <dbReference type="ARBA" id="ARBA00022898"/>
    </source>
</evidence>
<dbReference type="SUPFAM" id="SSF51366">
    <property type="entry name" value="Ribulose-phoshate binding barrel"/>
    <property type="match status" value="1"/>
</dbReference>
<dbReference type="PANTHER" id="PTHR31829:SF0">
    <property type="entry name" value="PYRIDOXAL 5'-PHOSPHATE SYNTHASE SUBUNIT SNZ1-RELATED"/>
    <property type="match status" value="1"/>
</dbReference>
<sequence>MELKDLRHGTELLKRGFASMQKGGVIMDVTSPEEARIAEEAGAVAVMALHKVPADIRAQGGIARMADPAVIAEIIDAVT</sequence>
<dbReference type="Gene3D" id="3.20.20.70">
    <property type="entry name" value="Aldolase class I"/>
    <property type="match status" value="1"/>
</dbReference>
<dbReference type="PANTHER" id="PTHR31829">
    <property type="entry name" value="PYRIDOXAL 5'-PHOSPHATE SYNTHASE SUBUNIT SNZ1-RELATED"/>
    <property type="match status" value="1"/>
</dbReference>
<dbReference type="InterPro" id="IPR011060">
    <property type="entry name" value="RibuloseP-bd_barrel"/>
</dbReference>
<dbReference type="EMBL" id="DQZR01000037">
    <property type="protein sequence ID" value="HDM35815.1"/>
    <property type="molecule type" value="Genomic_DNA"/>
</dbReference>
<comment type="caution">
    <text evidence="10">The sequence shown here is derived from an EMBL/GenBank/DDBJ whole genome shotgun (WGS) entry which is preliminary data.</text>
</comment>
<evidence type="ECO:0000313" key="10">
    <source>
        <dbReference type="EMBL" id="HDM35815.1"/>
    </source>
</evidence>
<comment type="pathway">
    <text evidence="1">Cofactor biosynthesis; pyridoxal 5'-phosphate biosynthesis.</text>
</comment>
<keyword evidence="5 10" id="KW-0456">Lyase</keyword>
<comment type="catalytic activity">
    <reaction evidence="7">
        <text>aldehydo-D-ribose 5-phosphate + D-glyceraldehyde 3-phosphate + L-glutamine = pyridoxal 5'-phosphate + L-glutamate + phosphate + 3 H2O + H(+)</text>
        <dbReference type="Rhea" id="RHEA:31507"/>
        <dbReference type="ChEBI" id="CHEBI:15377"/>
        <dbReference type="ChEBI" id="CHEBI:15378"/>
        <dbReference type="ChEBI" id="CHEBI:29985"/>
        <dbReference type="ChEBI" id="CHEBI:43474"/>
        <dbReference type="ChEBI" id="CHEBI:58273"/>
        <dbReference type="ChEBI" id="CHEBI:58359"/>
        <dbReference type="ChEBI" id="CHEBI:59776"/>
        <dbReference type="ChEBI" id="CHEBI:597326"/>
        <dbReference type="EC" id="4.3.3.6"/>
    </reaction>
</comment>
<keyword evidence="4" id="KW-0663">Pyridoxal phosphate</keyword>
<evidence type="ECO:0000256" key="3">
    <source>
        <dbReference type="ARBA" id="ARBA00012084"/>
    </source>
</evidence>
<reference evidence="10" key="1">
    <citation type="journal article" date="2020" name="mSystems">
        <title>Genome- and Community-Level Interaction Insights into Carbon Utilization and Element Cycling Functions of Hydrothermarchaeota in Hydrothermal Sediment.</title>
        <authorList>
            <person name="Zhou Z."/>
            <person name="Liu Y."/>
            <person name="Xu W."/>
            <person name="Pan J."/>
            <person name="Luo Z.H."/>
            <person name="Li M."/>
        </authorList>
    </citation>
    <scope>NUCLEOTIDE SEQUENCE [LARGE SCALE GENOMIC DNA]</scope>
    <source>
        <strain evidence="10">HyVt-185</strain>
    </source>
</reference>
<dbReference type="GO" id="GO:0006520">
    <property type="term" value="P:amino acid metabolic process"/>
    <property type="evidence" value="ECO:0007669"/>
    <property type="project" value="TreeGrafter"/>
</dbReference>
<dbReference type="AlphaFoldDB" id="A0A7C0WZS5"/>
<dbReference type="GO" id="GO:0036381">
    <property type="term" value="F:pyridoxal 5'-phosphate synthase (glutamine hydrolysing) activity"/>
    <property type="evidence" value="ECO:0007669"/>
    <property type="project" value="UniProtKB-EC"/>
</dbReference>
<gene>
    <name evidence="10" type="ORF">ENG09_00980</name>
</gene>
<evidence type="ECO:0000259" key="9">
    <source>
        <dbReference type="Pfam" id="PF01680"/>
    </source>
</evidence>
<organism evidence="10">
    <name type="scientific">Candidatus Syntropharchaeum butanivorans</name>
    <dbReference type="NCBI Taxonomy" id="1839936"/>
    <lineage>
        <taxon>Archaea</taxon>
        <taxon>Methanobacteriati</taxon>
        <taxon>Methanobacteriota</taxon>
        <taxon>Stenosarchaea group</taxon>
        <taxon>Methanomicrobia</taxon>
        <taxon>Methanosarcinales</taxon>
        <taxon>ANME-2 cluster</taxon>
        <taxon>Candidatus Syntropharchaeum</taxon>
    </lineage>
</organism>
<protein>
    <recommendedName>
        <fullName evidence="3">pyridoxal 5'-phosphate synthase (glutamine hydrolyzing)</fullName>
        <ecNumber evidence="3">4.3.3.6</ecNumber>
    </recommendedName>
</protein>
<feature type="non-terminal residue" evidence="10">
    <location>
        <position position="79"/>
    </location>
</feature>
<proteinExistence type="inferred from homology"/>
<dbReference type="GO" id="GO:0008615">
    <property type="term" value="P:pyridoxine biosynthetic process"/>
    <property type="evidence" value="ECO:0007669"/>
    <property type="project" value="TreeGrafter"/>
</dbReference>
<dbReference type="Pfam" id="PF01680">
    <property type="entry name" value="SOR_SNZ"/>
    <property type="match status" value="1"/>
</dbReference>
<comment type="similarity">
    <text evidence="2 8">Belongs to the PdxS/SNZ family.</text>
</comment>
<name>A0A7C0WZS5_9EURY</name>
<feature type="domain" description="PdxS/SNZ N-terminal" evidence="9">
    <location>
        <begin position="12"/>
        <end position="79"/>
    </location>
</feature>
<accession>A0A7C0WZS5</accession>
<evidence type="ECO:0000256" key="1">
    <source>
        <dbReference type="ARBA" id="ARBA00004737"/>
    </source>
</evidence>
<evidence type="ECO:0000256" key="5">
    <source>
        <dbReference type="ARBA" id="ARBA00023239"/>
    </source>
</evidence>
<evidence type="ECO:0000256" key="6">
    <source>
        <dbReference type="ARBA" id="ARBA00023270"/>
    </source>
</evidence>
<keyword evidence="6" id="KW-0704">Schiff base</keyword>
<dbReference type="InterPro" id="IPR033755">
    <property type="entry name" value="PdxS/SNZ_N"/>
</dbReference>